<accession>A0AAD8QFD1</accession>
<keyword evidence="2" id="KW-1185">Reference proteome</keyword>
<evidence type="ECO:0000313" key="2">
    <source>
        <dbReference type="Proteomes" id="UP001231189"/>
    </source>
</evidence>
<reference evidence="1" key="1">
    <citation type="submission" date="2023-07" db="EMBL/GenBank/DDBJ databases">
        <title>A chromosome-level genome assembly of Lolium multiflorum.</title>
        <authorList>
            <person name="Chen Y."/>
            <person name="Copetti D."/>
            <person name="Kolliker R."/>
            <person name="Studer B."/>
        </authorList>
    </citation>
    <scope>NUCLEOTIDE SEQUENCE</scope>
    <source>
        <strain evidence="1">02402/16</strain>
        <tissue evidence="1">Leaf</tissue>
    </source>
</reference>
<dbReference type="Pfam" id="PF14223">
    <property type="entry name" value="Retrotran_gag_2"/>
    <property type="match status" value="1"/>
</dbReference>
<proteinExistence type="predicted"/>
<evidence type="ECO:0000313" key="1">
    <source>
        <dbReference type="EMBL" id="KAK1601537.1"/>
    </source>
</evidence>
<name>A0AAD8QFD1_LOLMU</name>
<gene>
    <name evidence="1" type="ORF">QYE76_007919</name>
</gene>
<dbReference type="AlphaFoldDB" id="A0AAD8QFD1"/>
<dbReference type="PANTHER" id="PTHR47592:SF27">
    <property type="entry name" value="OS08G0421700 PROTEIN"/>
    <property type="match status" value="1"/>
</dbReference>
<protein>
    <submittedName>
        <fullName evidence="1">Uncharacterized protein</fullName>
    </submittedName>
</protein>
<comment type="caution">
    <text evidence="1">The sequence shown here is derived from an EMBL/GenBank/DDBJ whole genome shotgun (WGS) entry which is preliminary data.</text>
</comment>
<dbReference type="EMBL" id="JAUUTY010000401">
    <property type="protein sequence ID" value="KAK1601537.1"/>
    <property type="molecule type" value="Genomic_DNA"/>
</dbReference>
<organism evidence="1 2">
    <name type="scientific">Lolium multiflorum</name>
    <name type="common">Italian ryegrass</name>
    <name type="synonym">Lolium perenne subsp. multiflorum</name>
    <dbReference type="NCBI Taxonomy" id="4521"/>
    <lineage>
        <taxon>Eukaryota</taxon>
        <taxon>Viridiplantae</taxon>
        <taxon>Streptophyta</taxon>
        <taxon>Embryophyta</taxon>
        <taxon>Tracheophyta</taxon>
        <taxon>Spermatophyta</taxon>
        <taxon>Magnoliopsida</taxon>
        <taxon>Liliopsida</taxon>
        <taxon>Poales</taxon>
        <taxon>Poaceae</taxon>
        <taxon>BOP clade</taxon>
        <taxon>Pooideae</taxon>
        <taxon>Poodae</taxon>
        <taxon>Poeae</taxon>
        <taxon>Poeae Chloroplast Group 2 (Poeae type)</taxon>
        <taxon>Loliodinae</taxon>
        <taxon>Loliinae</taxon>
        <taxon>Lolium</taxon>
    </lineage>
</organism>
<sequence>MATAVRVSPLDDAEGYLRWKESMLLRLGIVRVAHVLTEDPPAGDEGGAPAAAKQWAHDDALCRGYILATLSDRVFPDYVRHATARELWDAVARTYDVGTSQVELQRMLREFAFDVRAPLLEQVAHAEALGARLVPSFGCMAYHLRSRHPVFSCWALPLHIGMDDIWSTARLFDEMRVSLNEDQLDKLLRDLVKTGRFYSKPQ</sequence>
<dbReference type="Proteomes" id="UP001231189">
    <property type="component" value="Unassembled WGS sequence"/>
</dbReference>
<dbReference type="PANTHER" id="PTHR47592">
    <property type="entry name" value="PBF68 PROTEIN"/>
    <property type="match status" value="1"/>
</dbReference>